<gene>
    <name evidence="2" type="ORF">OC846_004866</name>
</gene>
<evidence type="ECO:0000313" key="3">
    <source>
        <dbReference type="Proteomes" id="UP001176517"/>
    </source>
</evidence>
<dbReference type="AlphaFoldDB" id="A0AAN6GPN7"/>
<organism evidence="2 3">
    <name type="scientific">Tilletia horrida</name>
    <dbReference type="NCBI Taxonomy" id="155126"/>
    <lineage>
        <taxon>Eukaryota</taxon>
        <taxon>Fungi</taxon>
        <taxon>Dikarya</taxon>
        <taxon>Basidiomycota</taxon>
        <taxon>Ustilaginomycotina</taxon>
        <taxon>Exobasidiomycetes</taxon>
        <taxon>Tilletiales</taxon>
        <taxon>Tilletiaceae</taxon>
        <taxon>Tilletia</taxon>
    </lineage>
</organism>
<feature type="compositionally biased region" description="Low complexity" evidence="1">
    <location>
        <begin position="215"/>
        <end position="237"/>
    </location>
</feature>
<comment type="caution">
    <text evidence="2">The sequence shown here is derived from an EMBL/GenBank/DDBJ whole genome shotgun (WGS) entry which is preliminary data.</text>
</comment>
<name>A0AAN6GPN7_9BASI</name>
<protein>
    <submittedName>
        <fullName evidence="2">Uncharacterized protein</fullName>
    </submittedName>
</protein>
<dbReference type="EMBL" id="JAPDMZ010000162">
    <property type="protein sequence ID" value="KAK0547417.1"/>
    <property type="molecule type" value="Genomic_DNA"/>
</dbReference>
<feature type="compositionally biased region" description="Low complexity" evidence="1">
    <location>
        <begin position="304"/>
        <end position="316"/>
    </location>
</feature>
<feature type="compositionally biased region" description="Low complexity" evidence="1">
    <location>
        <begin position="361"/>
        <end position="394"/>
    </location>
</feature>
<feature type="compositionally biased region" description="Polar residues" evidence="1">
    <location>
        <begin position="437"/>
        <end position="446"/>
    </location>
</feature>
<feature type="region of interest" description="Disordered" evidence="1">
    <location>
        <begin position="149"/>
        <end position="173"/>
    </location>
</feature>
<evidence type="ECO:0000256" key="1">
    <source>
        <dbReference type="SAM" id="MobiDB-lite"/>
    </source>
</evidence>
<evidence type="ECO:0000313" key="2">
    <source>
        <dbReference type="EMBL" id="KAK0547417.1"/>
    </source>
</evidence>
<reference evidence="2" key="1">
    <citation type="journal article" date="2023" name="PhytoFront">
        <title>Draft Genome Resources of Seven Strains of Tilletia horrida, Causal Agent of Kernel Smut of Rice.</title>
        <authorList>
            <person name="Khanal S."/>
            <person name="Antony Babu S."/>
            <person name="Zhou X.G."/>
        </authorList>
    </citation>
    <scope>NUCLEOTIDE SEQUENCE</scope>
    <source>
        <strain evidence="2">TX6</strain>
    </source>
</reference>
<proteinExistence type="predicted"/>
<feature type="compositionally biased region" description="Low complexity" evidence="1">
    <location>
        <begin position="283"/>
        <end position="294"/>
    </location>
</feature>
<feature type="compositionally biased region" description="Low complexity" evidence="1">
    <location>
        <begin position="465"/>
        <end position="479"/>
    </location>
</feature>
<sequence length="479" mass="52172">MVVVPTPSREATSSFSPSAPPSPPLTSGAGISPDSEIPADQPCARCARLGKECVWAPSHRTGRPRKNTRPSPSQRQSPTQPSGSTAPYAARTSSEHHHQQQQRHYSDYSPQSDIVTGHGTHATTSPLVRSSSSELLRNFFAEMASMTPNAETGGLMPPATGSPEMAPPPAWSNLHPIAESLQAATTLPDGSSALTSHHLQQQQQQHLRRYHYHHPQQQPGQQQQQQQQEHQYPQLQQFYPDYPQHQRPQHESHDQPSPPTLQPSPFFAIHNLGAVPDVSAAEPSPGGSYWSPPGNLSPHPASMPISQQSSPYPQQQHLFQHRDSGAFLPEAYVSTVPNNPIPNFAPSESDSDFIDRLLGNASSSSSSMHHSHHQYQQQAQQQQQYQQHQHPYSAPTTPLSFQAVSTGINIGTSPTAPAQPTIENPNFFQGQMSHCALQLQQRQMGRSASMSAAAGPTSDRSSPTSNQARSSSSIRTSES</sequence>
<feature type="region of interest" description="Disordered" evidence="1">
    <location>
        <begin position="188"/>
        <end position="316"/>
    </location>
</feature>
<feature type="region of interest" description="Disordered" evidence="1">
    <location>
        <begin position="437"/>
        <end position="479"/>
    </location>
</feature>
<keyword evidence="3" id="KW-1185">Reference proteome</keyword>
<feature type="compositionally biased region" description="Polar residues" evidence="1">
    <location>
        <begin position="121"/>
        <end position="131"/>
    </location>
</feature>
<feature type="region of interest" description="Disordered" evidence="1">
    <location>
        <begin position="339"/>
        <end position="399"/>
    </location>
</feature>
<feature type="compositionally biased region" description="Low complexity" evidence="1">
    <location>
        <begin position="69"/>
        <end position="82"/>
    </location>
</feature>
<feature type="region of interest" description="Disordered" evidence="1">
    <location>
        <begin position="1"/>
        <end position="131"/>
    </location>
</feature>
<dbReference type="Proteomes" id="UP001176517">
    <property type="component" value="Unassembled WGS sequence"/>
</dbReference>
<accession>A0AAN6GPN7</accession>